<dbReference type="RefSeq" id="WP_208044257.1">
    <property type="nucleotide sequence ID" value="NZ_JAGDYL010000001.1"/>
</dbReference>
<comment type="caution">
    <text evidence="2">The sequence shown here is derived from an EMBL/GenBank/DDBJ whole genome shotgun (WGS) entry which is preliminary data.</text>
</comment>
<sequence>MRSGEGCSAARSARRARDRGAVDPSPALGRRSAVGAALLGVLVLAGCSAGGNAEVAAPEETGASAPLPEETAPGVPEECAEVYPWATGPASLDDLALVPDGWPEAPEGATICTTQSGGAVETASYVTESPSEEVFAHFEGALAQYAPVRISGEENGTGYASLDSSDGGAFGFQIREAEGGFVIAFVDNEAPLE</sequence>
<protein>
    <submittedName>
        <fullName evidence="2">Uncharacterized protein</fullName>
    </submittedName>
</protein>
<evidence type="ECO:0000313" key="2">
    <source>
        <dbReference type="EMBL" id="MBO1803766.1"/>
    </source>
</evidence>
<keyword evidence="3" id="KW-1185">Reference proteome</keyword>
<reference evidence="2" key="1">
    <citation type="submission" date="2021-03" db="EMBL/GenBank/DDBJ databases">
        <title>Leucobacter chromiisoli sp. nov., isolated from chromium-containing soil of chemical plant.</title>
        <authorList>
            <person name="Xu Z."/>
        </authorList>
    </citation>
    <scope>NUCLEOTIDE SEQUENCE</scope>
    <source>
        <strain evidence="2">A2</strain>
    </source>
</reference>
<feature type="region of interest" description="Disordered" evidence="1">
    <location>
        <begin position="1"/>
        <end position="28"/>
    </location>
</feature>
<dbReference type="EMBL" id="JAGDYL010000001">
    <property type="protein sequence ID" value="MBO1803766.1"/>
    <property type="molecule type" value="Genomic_DNA"/>
</dbReference>
<organism evidence="2 3">
    <name type="scientific">Leucobacter ruminantium</name>
    <dbReference type="NCBI Taxonomy" id="1289170"/>
    <lineage>
        <taxon>Bacteria</taxon>
        <taxon>Bacillati</taxon>
        <taxon>Actinomycetota</taxon>
        <taxon>Actinomycetes</taxon>
        <taxon>Micrococcales</taxon>
        <taxon>Microbacteriaceae</taxon>
        <taxon>Leucobacter</taxon>
    </lineage>
</organism>
<evidence type="ECO:0000313" key="3">
    <source>
        <dbReference type="Proteomes" id="UP000664398"/>
    </source>
</evidence>
<gene>
    <name evidence="2" type="ORF">J4H91_00325</name>
</gene>
<proteinExistence type="predicted"/>
<accession>A0A939RXD2</accession>
<name>A0A939RXD2_9MICO</name>
<feature type="compositionally biased region" description="Low complexity" evidence="1">
    <location>
        <begin position="1"/>
        <end position="11"/>
    </location>
</feature>
<evidence type="ECO:0000256" key="1">
    <source>
        <dbReference type="SAM" id="MobiDB-lite"/>
    </source>
</evidence>
<dbReference type="AlphaFoldDB" id="A0A939RXD2"/>
<dbReference type="Proteomes" id="UP000664398">
    <property type="component" value="Unassembled WGS sequence"/>
</dbReference>